<evidence type="ECO:0000256" key="1">
    <source>
        <dbReference type="SAM" id="Coils"/>
    </source>
</evidence>
<proteinExistence type="predicted"/>
<evidence type="ECO:0000313" key="3">
    <source>
        <dbReference type="EMBL" id="KOX78549.1"/>
    </source>
</evidence>
<evidence type="ECO:0000256" key="2">
    <source>
        <dbReference type="SAM" id="MobiDB-lite"/>
    </source>
</evidence>
<organism evidence="3 4">
    <name type="scientific">Melipona quadrifasciata</name>
    <dbReference type="NCBI Taxonomy" id="166423"/>
    <lineage>
        <taxon>Eukaryota</taxon>
        <taxon>Metazoa</taxon>
        <taxon>Ecdysozoa</taxon>
        <taxon>Arthropoda</taxon>
        <taxon>Hexapoda</taxon>
        <taxon>Insecta</taxon>
        <taxon>Pterygota</taxon>
        <taxon>Neoptera</taxon>
        <taxon>Endopterygota</taxon>
        <taxon>Hymenoptera</taxon>
        <taxon>Apocrita</taxon>
        <taxon>Aculeata</taxon>
        <taxon>Apoidea</taxon>
        <taxon>Anthophila</taxon>
        <taxon>Apidae</taxon>
        <taxon>Melipona</taxon>
    </lineage>
</organism>
<feature type="compositionally biased region" description="Basic and acidic residues" evidence="2">
    <location>
        <begin position="1000"/>
        <end position="1017"/>
    </location>
</feature>
<feature type="compositionally biased region" description="Basic and acidic residues" evidence="2">
    <location>
        <begin position="868"/>
        <end position="883"/>
    </location>
</feature>
<feature type="compositionally biased region" description="Polar residues" evidence="2">
    <location>
        <begin position="986"/>
        <end position="999"/>
    </location>
</feature>
<feature type="region of interest" description="Disordered" evidence="2">
    <location>
        <begin position="235"/>
        <end position="277"/>
    </location>
</feature>
<protein>
    <submittedName>
        <fullName evidence="3">Uncharacterized protein</fullName>
    </submittedName>
</protein>
<gene>
    <name evidence="3" type="ORF">WN51_10357</name>
</gene>
<feature type="region of interest" description="Disordered" evidence="2">
    <location>
        <begin position="864"/>
        <end position="1034"/>
    </location>
</feature>
<sequence length="1390" mass="156420">MTKEGRHHSYITIDIEARKQWRSVASEGYVNVVTGKKWKSVSKPSENLAWRLEFVQTQVLKIFRGELLWFPNSGGIVLALIISVNLNQTIELIVNTVRNKDITHLGLDTKTVKDALLTPIGRALRLNNNPRLVNIGQAKDPRKCLLGPAKSLEETRDATTNDKLKVKMQINRVIERVGSQNDIKKLRRENEQLRREIWSLRDEYDKLEEILKRQKCRPESEEYETHADATTIINQMLDRSDEDDGLRSDYSFEEDEEELSQDGDEAAKEQDRPEQLENAENQKISTEKMASNGLHRLHVDFDDLSVVDEEEELKKDKDKKEVPTEDVPRPNEQKSPLSILKPRQLHENIPFYPGAYQPPTCLSSPAYYAECPFKLPSTLNLMMPANASSVMVAPPCPRMTAEPMVPISSLTGPSVDEIIDDHQILHAPPAGWQNNIVTPQTQAKHSFGATDLDGVPSVQSFSATRQEQLKQQPFAPTVAGFSNFLSFPRKRGAGSRLFNATSTFGNLEKMAENGWGVSLVNLSNAGDGRKNTEAEESPGPMSGTEKPKHFFAPLSSKLSKKQIEEPSPTISSSGTGSTVVSKNQFTVGKGSADLYVDGAIPREDNPDRSGQKTFFSIDNLLIADAKPATVNQLTKSLSWQDLPSKCQSDGKQQMLTRSDNTLDNISDSKPYKSYLNVTLRTPRVEQTVSPDTPEIPELPTVDYRLFKSPFLRTFEPTSYANRNNVTRPLSVQVNDDSQYYYPPQPQASTFGRVPLADRYRTAQQSDKNRLLIPSDQLINGKLTSPTSKPQIQVTSFERPSPHTLVGPSTTYEFNAMRRLNANPYLHTQNLYQNVPFVPRGGLYSQRGMMYYNNLALKVPAQTQTSIDGDSHQEDERALSHEESAPSTPSGRRKRTVRKEKPVAASPVAQRKYKKQSSVASLEMGESVAGKVARKKPARPSTTTTTTASEGQDDKNESRSSSSGQDSPKKEQTRRVSLYFNAKKRPSLTSMRTVRSGSSDTGREKEAMALNLSERERTNSVSSREIGSGRKARKASTSSGNVPWCACWGNGPKTGTTTVTMAVKIISFNYAPRKAFMNPVRAGGHRGAVVQANLCAQAQWYRILSRGKIQNDKDTLQSKIVQVTDYIVFTLEALTSPAHARPLTIIRIENIERKIRFCCVTKRNYNYDKSNVSKTYVTLVIFRVLVLHLFNVSGWRFCALIVGSFKRYLIDIKLNNKSKKSHSCPSQNSKRTLLVDTTNLVEEIYDGDSFTHVPSHSAKGIWFSRDSEGRRKKKSVIGDERREMKEGYTSLPLARGETERKEINPARQYEFFREDNKLKLIEMKVTTSVPQWLKKELQDFDLDFRQIGEVPSVKFVETKRVSSLLWIKNLHSRLFVSEVSVRYTPRGTKNN</sequence>
<evidence type="ECO:0000313" key="4">
    <source>
        <dbReference type="Proteomes" id="UP000053105"/>
    </source>
</evidence>
<feature type="compositionally biased region" description="Basic and acidic residues" evidence="2">
    <location>
        <begin position="312"/>
        <end position="332"/>
    </location>
</feature>
<dbReference type="OrthoDB" id="6363430at2759"/>
<feature type="region of interest" description="Disordered" evidence="2">
    <location>
        <begin position="561"/>
        <end position="580"/>
    </location>
</feature>
<feature type="compositionally biased region" description="Low complexity" evidence="2">
    <location>
        <begin position="565"/>
        <end position="580"/>
    </location>
</feature>
<keyword evidence="1" id="KW-0175">Coiled coil</keyword>
<dbReference type="Proteomes" id="UP000053105">
    <property type="component" value="Unassembled WGS sequence"/>
</dbReference>
<feature type="region of interest" description="Disordered" evidence="2">
    <location>
        <begin position="525"/>
        <end position="549"/>
    </location>
</feature>
<dbReference type="EMBL" id="KQ435721">
    <property type="protein sequence ID" value="KOX78549.1"/>
    <property type="molecule type" value="Genomic_DNA"/>
</dbReference>
<accession>A0A0M9A9E2</accession>
<feature type="compositionally biased region" description="Acidic residues" evidence="2">
    <location>
        <begin position="251"/>
        <end position="264"/>
    </location>
</feature>
<feature type="region of interest" description="Disordered" evidence="2">
    <location>
        <begin position="310"/>
        <end position="339"/>
    </location>
</feature>
<feature type="coiled-coil region" evidence="1">
    <location>
        <begin position="176"/>
        <end position="217"/>
    </location>
</feature>
<keyword evidence="4" id="KW-1185">Reference proteome</keyword>
<reference evidence="3 4" key="1">
    <citation type="submission" date="2015-07" db="EMBL/GenBank/DDBJ databases">
        <title>The genome of Melipona quadrifasciata.</title>
        <authorList>
            <person name="Pan H."/>
            <person name="Kapheim K."/>
        </authorList>
    </citation>
    <scope>NUCLEOTIDE SEQUENCE [LARGE SCALE GENOMIC DNA]</scope>
    <source>
        <strain evidence="3">0111107301</strain>
        <tissue evidence="3">Whole body</tissue>
    </source>
</reference>
<name>A0A0M9A9E2_9HYME</name>
<feature type="compositionally biased region" description="Basic and acidic residues" evidence="2">
    <location>
        <begin position="265"/>
        <end position="275"/>
    </location>
</feature>